<dbReference type="EMBL" id="CAJPEV010001548">
    <property type="protein sequence ID" value="CAG0893238.1"/>
    <property type="molecule type" value="Genomic_DNA"/>
</dbReference>
<dbReference type="PANTHER" id="PTHR46717:SF1">
    <property type="entry name" value="E3 UBIQUITIN-PROTEIN LIGASE RNF180"/>
    <property type="match status" value="1"/>
</dbReference>
<dbReference type="GO" id="GO:0032436">
    <property type="term" value="P:positive regulation of proteasomal ubiquitin-dependent protein catabolic process"/>
    <property type="evidence" value="ECO:0007669"/>
    <property type="project" value="TreeGrafter"/>
</dbReference>
<evidence type="ECO:0000313" key="5">
    <source>
        <dbReference type="EMBL" id="CAD7247707.1"/>
    </source>
</evidence>
<dbReference type="Pfam" id="PF23142">
    <property type="entry name" value="PH_PLEKHM2"/>
    <property type="match status" value="1"/>
</dbReference>
<keyword evidence="6" id="KW-1185">Reference proteome</keyword>
<feature type="domain" description="PLEKHM2 PH" evidence="4">
    <location>
        <begin position="163"/>
        <end position="294"/>
    </location>
</feature>
<dbReference type="PANTHER" id="PTHR46717">
    <property type="entry name" value="E3 UBIQUITIN-PROTEIN LIGASE RNF180"/>
    <property type="match status" value="1"/>
</dbReference>
<dbReference type="InterPro" id="IPR057288">
    <property type="entry name" value="PH_PLEKHM2"/>
</dbReference>
<comment type="subcellular location">
    <subcellularLocation>
        <location evidence="1">Cytoplasm</location>
    </subcellularLocation>
</comment>
<protein>
    <recommendedName>
        <fullName evidence="4">PLEKHM2 PH domain-containing protein</fullName>
    </recommendedName>
</protein>
<dbReference type="GO" id="GO:0042428">
    <property type="term" value="P:serotonin metabolic process"/>
    <property type="evidence" value="ECO:0007669"/>
    <property type="project" value="TreeGrafter"/>
</dbReference>
<dbReference type="EMBL" id="LR901065">
    <property type="protein sequence ID" value="CAD7247707.1"/>
    <property type="molecule type" value="Genomic_DNA"/>
</dbReference>
<dbReference type="AlphaFoldDB" id="A0A7R9A4U4"/>
<evidence type="ECO:0000256" key="2">
    <source>
        <dbReference type="ARBA" id="ARBA00022490"/>
    </source>
</evidence>
<dbReference type="GO" id="GO:0000209">
    <property type="term" value="P:protein polyubiquitination"/>
    <property type="evidence" value="ECO:0007669"/>
    <property type="project" value="InterPro"/>
</dbReference>
<dbReference type="GO" id="GO:0031624">
    <property type="term" value="F:ubiquitin conjugating enzyme binding"/>
    <property type="evidence" value="ECO:0007669"/>
    <property type="project" value="TreeGrafter"/>
</dbReference>
<feature type="compositionally biased region" description="Low complexity" evidence="3">
    <location>
        <begin position="30"/>
        <end position="49"/>
    </location>
</feature>
<reference evidence="5" key="1">
    <citation type="submission" date="2020-11" db="EMBL/GenBank/DDBJ databases">
        <authorList>
            <person name="Tran Van P."/>
        </authorList>
    </citation>
    <scope>NUCLEOTIDE SEQUENCE</scope>
</reference>
<organism evidence="5">
    <name type="scientific">Darwinula stevensoni</name>
    <dbReference type="NCBI Taxonomy" id="69355"/>
    <lineage>
        <taxon>Eukaryota</taxon>
        <taxon>Metazoa</taxon>
        <taxon>Ecdysozoa</taxon>
        <taxon>Arthropoda</taxon>
        <taxon>Crustacea</taxon>
        <taxon>Oligostraca</taxon>
        <taxon>Ostracoda</taxon>
        <taxon>Podocopa</taxon>
        <taxon>Podocopida</taxon>
        <taxon>Darwinulocopina</taxon>
        <taxon>Darwinuloidea</taxon>
        <taxon>Darwinulidae</taxon>
        <taxon>Darwinula</taxon>
    </lineage>
</organism>
<dbReference type="OrthoDB" id="2017893at2759"/>
<feature type="compositionally biased region" description="Acidic residues" evidence="3">
    <location>
        <begin position="10"/>
        <end position="21"/>
    </location>
</feature>
<dbReference type="GO" id="GO:0061630">
    <property type="term" value="F:ubiquitin protein ligase activity"/>
    <property type="evidence" value="ECO:0007669"/>
    <property type="project" value="InterPro"/>
</dbReference>
<gene>
    <name evidence="5" type="ORF">DSTB1V02_LOCUS7532</name>
</gene>
<evidence type="ECO:0000259" key="4">
    <source>
        <dbReference type="Pfam" id="PF23142"/>
    </source>
</evidence>
<evidence type="ECO:0000313" key="6">
    <source>
        <dbReference type="Proteomes" id="UP000677054"/>
    </source>
</evidence>
<dbReference type="GO" id="GO:0005789">
    <property type="term" value="C:endoplasmic reticulum membrane"/>
    <property type="evidence" value="ECO:0007669"/>
    <property type="project" value="TreeGrafter"/>
</dbReference>
<dbReference type="GO" id="GO:0042415">
    <property type="term" value="P:norepinephrine metabolic process"/>
    <property type="evidence" value="ECO:0007669"/>
    <property type="project" value="TreeGrafter"/>
</dbReference>
<evidence type="ECO:0000256" key="3">
    <source>
        <dbReference type="SAM" id="MobiDB-lite"/>
    </source>
</evidence>
<dbReference type="Proteomes" id="UP000677054">
    <property type="component" value="Unassembled WGS sequence"/>
</dbReference>
<proteinExistence type="predicted"/>
<evidence type="ECO:0000256" key="1">
    <source>
        <dbReference type="ARBA" id="ARBA00004496"/>
    </source>
</evidence>
<name>A0A7R9A4U4_9CRUS</name>
<dbReference type="InterPro" id="IPR033263">
    <property type="entry name" value="RNF180"/>
</dbReference>
<keyword evidence="2" id="KW-0963">Cytoplasm</keyword>
<sequence>MNNFLAPNSEIDEGEKTEEEEKEGRKEMEGSGVTMTGSTSSGDGSMTTSICTEVNRRSPTTRKPMEDDDDIRVYDVPNSPRHGREIEHITLIHGTQKALELLKNIKDKSVKQNVANNESPAATCNYFLDMFLAARIPIHDIPSRGCELGTRWMKYPMDGISCLDHRLKLYLDVKVFNHEDEEPRVIARGEVWCSKLTSLQQSLLVLSTHRLYVLAVTQFESDEPEQWLRLTDSFLKEEVRGVSGMVGDQGLIIFTSSIYLLFLIKDSGTSTRVISAFTGTAAKCLTGKPPVSILLKHPVAYKPEVPSVWNTEICGGIMQVRCRVCRSPLLDSSTTNILTAHGEAAHEFSSCSTLILYLQDDHLLPDWVLETLNQGEWRKGNLKCPRCSTRIGGFDFITGNKCTCGTYLLPPVYVVKSKVDLQ</sequence>
<accession>A0A7R9A4U4</accession>
<feature type="region of interest" description="Disordered" evidence="3">
    <location>
        <begin position="1"/>
        <end position="79"/>
    </location>
</feature>